<reference evidence="2 3" key="2">
    <citation type="submission" date="2016-08" db="EMBL/GenBank/DDBJ databases">
        <title>Pervasive Adenine N6-methylation of Active Genes in Fungi.</title>
        <authorList>
            <consortium name="DOE Joint Genome Institute"/>
            <person name="Mondo S.J."/>
            <person name="Dannebaum R.O."/>
            <person name="Kuo R.C."/>
            <person name="Labutti K."/>
            <person name="Haridas S."/>
            <person name="Kuo A."/>
            <person name="Salamov A."/>
            <person name="Ahrendt S.R."/>
            <person name="Lipzen A."/>
            <person name="Sullivan W."/>
            <person name="Andreopoulos W.B."/>
            <person name="Clum A."/>
            <person name="Lindquist E."/>
            <person name="Daum C."/>
            <person name="Ramamoorthy G.K."/>
            <person name="Gryganskyi A."/>
            <person name="Culley D."/>
            <person name="Magnuson J.K."/>
            <person name="James T.Y."/>
            <person name="O'Malley M.A."/>
            <person name="Stajich J.E."/>
            <person name="Spatafora J.W."/>
            <person name="Visel A."/>
            <person name="Grigoriev I.V."/>
        </authorList>
    </citation>
    <scope>NUCLEOTIDE SEQUENCE [LARGE SCALE GENOMIC DNA]</scope>
    <source>
        <strain evidence="3">finn</strain>
    </source>
</reference>
<name>A0A1Y1VJ19_9FUNG</name>
<feature type="signal peptide" evidence="1">
    <location>
        <begin position="1"/>
        <end position="24"/>
    </location>
</feature>
<feature type="chain" id="PRO_5011965598" evidence="1">
    <location>
        <begin position="25"/>
        <end position="190"/>
    </location>
</feature>
<dbReference type="OrthoDB" id="10582958at2759"/>
<dbReference type="EMBL" id="MCFH01000005">
    <property type="protein sequence ID" value="ORX57720.1"/>
    <property type="molecule type" value="Genomic_DNA"/>
</dbReference>
<comment type="caution">
    <text evidence="2">The sequence shown here is derived from an EMBL/GenBank/DDBJ whole genome shotgun (WGS) entry which is preliminary data.</text>
</comment>
<evidence type="ECO:0000256" key="1">
    <source>
        <dbReference type="SAM" id="SignalP"/>
    </source>
</evidence>
<proteinExistence type="predicted"/>
<accession>A0A1Y1VJ19</accession>
<reference evidence="2 3" key="1">
    <citation type="submission" date="2016-08" db="EMBL/GenBank/DDBJ databases">
        <title>Genomes of anaerobic fungi encode conserved fungal cellulosomes for biomass hydrolysis.</title>
        <authorList>
            <consortium name="DOE Joint Genome Institute"/>
            <person name="Haitjema C.H."/>
            <person name="Gilmore S.P."/>
            <person name="Henske J.K."/>
            <person name="Solomon K.V."/>
            <person name="De Groot R."/>
            <person name="Kuo A."/>
            <person name="Mondo S.J."/>
            <person name="Salamov A.A."/>
            <person name="Labutti K."/>
            <person name="Zhao Z."/>
            <person name="Chiniquy J."/>
            <person name="Barry K."/>
            <person name="Brewer H.M."/>
            <person name="Purvine S.O."/>
            <person name="Wright A.T."/>
            <person name="Boxma B."/>
            <person name="Van Alen T."/>
            <person name="Hackstein J.H."/>
            <person name="Baker S.E."/>
            <person name="Grigoriev I.V."/>
            <person name="O'Malley M.A."/>
        </authorList>
    </citation>
    <scope>NUCLEOTIDE SEQUENCE [LARGE SCALE GENOMIC DNA]</scope>
    <source>
        <strain evidence="3">finn</strain>
    </source>
</reference>
<protein>
    <submittedName>
        <fullName evidence="2">Uncharacterized protein</fullName>
    </submittedName>
</protein>
<dbReference type="Proteomes" id="UP000193719">
    <property type="component" value="Unassembled WGS sequence"/>
</dbReference>
<gene>
    <name evidence="2" type="ORF">BCR36DRAFT_278203</name>
</gene>
<keyword evidence="1" id="KW-0732">Signal</keyword>
<evidence type="ECO:0000313" key="2">
    <source>
        <dbReference type="EMBL" id="ORX57720.1"/>
    </source>
</evidence>
<dbReference type="AlphaFoldDB" id="A0A1Y1VJ19"/>
<evidence type="ECO:0000313" key="3">
    <source>
        <dbReference type="Proteomes" id="UP000193719"/>
    </source>
</evidence>
<keyword evidence="3" id="KW-1185">Reference proteome</keyword>
<sequence>MIIQNIILIYILLFILYNVSSTLTKNIYVYNNSTYFENLGENVTKDLLISNEDINIYFVDECYDLTILYNFDFNIERNVKFIGMNKNGTIFDYKNTNKGIFHIEFDSNCINTGCNFSFENIIFQNYNHNGNTLLSIFQIISESMNFILKFQNCIFRNNKSIILKYLRYYDCNPNISLDKQPSIIVKKCQF</sequence>
<organism evidence="2 3">
    <name type="scientific">Piromyces finnis</name>
    <dbReference type="NCBI Taxonomy" id="1754191"/>
    <lineage>
        <taxon>Eukaryota</taxon>
        <taxon>Fungi</taxon>
        <taxon>Fungi incertae sedis</taxon>
        <taxon>Chytridiomycota</taxon>
        <taxon>Chytridiomycota incertae sedis</taxon>
        <taxon>Neocallimastigomycetes</taxon>
        <taxon>Neocallimastigales</taxon>
        <taxon>Neocallimastigaceae</taxon>
        <taxon>Piromyces</taxon>
    </lineage>
</organism>